<accession>A0A679IT20</accession>
<reference evidence="1" key="1">
    <citation type="submission" date="2019-12" db="EMBL/GenBank/DDBJ databases">
        <authorList>
            <person name="Cremers G."/>
        </authorList>
    </citation>
    <scope>NUCLEOTIDE SEQUENCE</scope>
    <source>
        <strain evidence="1">Mbul1</strain>
    </source>
</reference>
<evidence type="ECO:0000313" key="1">
    <source>
        <dbReference type="EMBL" id="CAA2102024.1"/>
    </source>
</evidence>
<dbReference type="EMBL" id="LR743504">
    <property type="protein sequence ID" value="CAA2102024.1"/>
    <property type="molecule type" value="Genomic_DNA"/>
</dbReference>
<evidence type="ECO:0008006" key="2">
    <source>
        <dbReference type="Google" id="ProtNLM"/>
    </source>
</evidence>
<name>A0A679IT20_9HYPH</name>
<proteinExistence type="predicted"/>
<organism evidence="1">
    <name type="scientific">Methylobacterium bullatum</name>
    <dbReference type="NCBI Taxonomy" id="570505"/>
    <lineage>
        <taxon>Bacteria</taxon>
        <taxon>Pseudomonadati</taxon>
        <taxon>Pseudomonadota</taxon>
        <taxon>Alphaproteobacteria</taxon>
        <taxon>Hyphomicrobiales</taxon>
        <taxon>Methylobacteriaceae</taxon>
        <taxon>Methylobacterium</taxon>
    </lineage>
</organism>
<dbReference type="AlphaFoldDB" id="A0A679IT20"/>
<gene>
    <name evidence="1" type="ORF">MBUL_01475</name>
</gene>
<sequence length="83" mass="8814">MPIRIARNVVHLEGHCTVEEALTLLEALRKPRQPKIVLTACLGMHSAVLQVLAAAPRVTIAPPADPTLAGIVMPFLQASRAAS</sequence>
<protein>
    <recommendedName>
        <fullName evidence="2">STAS domain-containing protein</fullName>
    </recommendedName>
</protein>